<keyword evidence="4" id="KW-0285">Flavoprotein</keyword>
<evidence type="ECO:0000313" key="8">
    <source>
        <dbReference type="EMBL" id="HCW92535.1"/>
    </source>
</evidence>
<reference evidence="8 9" key="1">
    <citation type="journal article" date="2018" name="Nat. Biotechnol.">
        <title>A standardized bacterial taxonomy based on genome phylogeny substantially revises the tree of life.</title>
        <authorList>
            <person name="Parks D.H."/>
            <person name="Chuvochina M."/>
            <person name="Waite D.W."/>
            <person name="Rinke C."/>
            <person name="Skarshewski A."/>
            <person name="Chaumeil P.A."/>
            <person name="Hugenholtz P."/>
        </authorList>
    </citation>
    <scope>NUCLEOTIDE SEQUENCE [LARGE SCALE GENOMIC DNA]</scope>
    <source>
        <strain evidence="8">UBA8672</strain>
    </source>
</reference>
<proteinExistence type="inferred from homology"/>
<evidence type="ECO:0000256" key="3">
    <source>
        <dbReference type="ARBA" id="ARBA00009130"/>
    </source>
</evidence>
<dbReference type="InterPro" id="IPR050260">
    <property type="entry name" value="FAD-bd_OxRdtase"/>
</dbReference>
<dbReference type="InterPro" id="IPR004099">
    <property type="entry name" value="Pyr_nucl-diS_OxRdtase_dimer"/>
</dbReference>
<dbReference type="PRINTS" id="PR00368">
    <property type="entry name" value="FADPNR"/>
</dbReference>
<dbReference type="Pfam" id="PF07992">
    <property type="entry name" value="Pyr_redox_2"/>
    <property type="match status" value="1"/>
</dbReference>
<evidence type="ECO:0000256" key="1">
    <source>
        <dbReference type="ARBA" id="ARBA00001974"/>
    </source>
</evidence>
<dbReference type="PRINTS" id="PR00411">
    <property type="entry name" value="PNDRDTASEI"/>
</dbReference>
<feature type="domain" description="FAD/NAD(P)-binding" evidence="7">
    <location>
        <begin position="1"/>
        <end position="299"/>
    </location>
</feature>
<dbReference type="AlphaFoldDB" id="A0A3D5Q9J1"/>
<evidence type="ECO:0000256" key="4">
    <source>
        <dbReference type="ARBA" id="ARBA00022630"/>
    </source>
</evidence>
<evidence type="ECO:0000256" key="2">
    <source>
        <dbReference type="ARBA" id="ARBA00006442"/>
    </source>
</evidence>
<accession>A0A3D5Q9J1</accession>
<dbReference type="Gene3D" id="3.50.50.60">
    <property type="entry name" value="FAD/NAD(P)-binding domain"/>
    <property type="match status" value="2"/>
</dbReference>
<protein>
    <submittedName>
        <fullName evidence="8">Pyridine nucleotide-disulfide oxidoreductase</fullName>
    </submittedName>
</protein>
<dbReference type="InterPro" id="IPR023753">
    <property type="entry name" value="FAD/NAD-binding_dom"/>
</dbReference>
<keyword evidence="5" id="KW-0274">FAD</keyword>
<feature type="domain" description="Pyridine nucleotide-disulphide oxidoreductase dimerisation" evidence="6">
    <location>
        <begin position="326"/>
        <end position="420"/>
    </location>
</feature>
<name>A0A3D5Q9J1_FLESI</name>
<organism evidence="8 9">
    <name type="scientific">Flexistipes sinusarabici</name>
    <dbReference type="NCBI Taxonomy" id="2352"/>
    <lineage>
        <taxon>Bacteria</taxon>
        <taxon>Pseudomonadati</taxon>
        <taxon>Deferribacterota</taxon>
        <taxon>Deferribacteres</taxon>
        <taxon>Deferribacterales</taxon>
        <taxon>Flexistipitaceae</taxon>
        <taxon>Flexistipes</taxon>
    </lineage>
</organism>
<dbReference type="GO" id="GO:0016491">
    <property type="term" value="F:oxidoreductase activity"/>
    <property type="evidence" value="ECO:0007669"/>
    <property type="project" value="InterPro"/>
</dbReference>
<dbReference type="OMA" id="ATNAVPM"/>
<dbReference type="PANTHER" id="PTHR43429:SF3">
    <property type="entry name" value="NITRITE REDUCTASE [NAD(P)H]"/>
    <property type="match status" value="1"/>
</dbReference>
<dbReference type="EMBL" id="DPPF01000055">
    <property type="protein sequence ID" value="HCW92535.1"/>
    <property type="molecule type" value="Genomic_DNA"/>
</dbReference>
<dbReference type="InterPro" id="IPR036188">
    <property type="entry name" value="FAD/NAD-bd_sf"/>
</dbReference>
<comment type="caution">
    <text evidence="8">The sequence shown here is derived from an EMBL/GenBank/DDBJ whole genome shotgun (WGS) entry which is preliminary data.</text>
</comment>
<dbReference type="PANTHER" id="PTHR43429">
    <property type="entry name" value="PYRIDINE NUCLEOTIDE-DISULFIDE OXIDOREDUCTASE DOMAIN-CONTAINING"/>
    <property type="match status" value="1"/>
</dbReference>
<gene>
    <name evidence="8" type="ORF">DHM44_02520</name>
</gene>
<dbReference type="SUPFAM" id="SSF51905">
    <property type="entry name" value="FAD/NAD(P)-binding domain"/>
    <property type="match status" value="1"/>
</dbReference>
<evidence type="ECO:0000259" key="7">
    <source>
        <dbReference type="Pfam" id="PF07992"/>
    </source>
</evidence>
<dbReference type="InterPro" id="IPR016156">
    <property type="entry name" value="FAD/NAD-linked_Rdtase_dimer_sf"/>
</dbReference>
<comment type="similarity">
    <text evidence="2">Belongs to the FAD-dependent oxidoreductase family.</text>
</comment>
<evidence type="ECO:0000256" key="5">
    <source>
        <dbReference type="ARBA" id="ARBA00022827"/>
    </source>
</evidence>
<evidence type="ECO:0000259" key="6">
    <source>
        <dbReference type="Pfam" id="PF02852"/>
    </source>
</evidence>
<dbReference type="SUPFAM" id="SSF55424">
    <property type="entry name" value="FAD/NAD-linked reductases, dimerisation (C-terminal) domain"/>
    <property type="match status" value="1"/>
</dbReference>
<comment type="similarity">
    <text evidence="3">Belongs to the class-III pyridine nucleotide-disulfide oxidoreductase family.</text>
</comment>
<dbReference type="Pfam" id="PF02852">
    <property type="entry name" value="Pyr_redox_dim"/>
    <property type="match status" value="1"/>
</dbReference>
<dbReference type="Proteomes" id="UP000262325">
    <property type="component" value="Unassembled WGS sequence"/>
</dbReference>
<sequence>MKVLVIGGGPGGIQSTKTLKAHNPEIDVTVIRPEPYSVIYCALPYVVEDLVDRQKVRKSDNLITETGATLVKDKAVNVDFENKVVKTELSGNYNYDKLIISTGATPFIPPIDGGELKNVVSVKTESDLDQILECVEKGAEKAVVVGAGNIGIEMSVALKHKGIETYLVEMQDRVVPNMLSKELSKLPEKEIVELGINLKLNVAVDELTGKERVEKVKLSNNESITLAENDMVIMCVGVKPNVEIFKNSPLEIDNDGIKVNEYMETNIEDVYAVGDCTSYISYIDKKPLGGKLATNAVPMAKICAYRILGKNYSYPGFINGAITKCVNWRMGGTGFSEEMARQRGFDIMTAVGETTTRFPMIPGATKVYVKLIAEKNTLRILGAEVVAGESVPQFIDVISFAIQKNSTAYDLFQFSYCAQPFQTFFPASNAIVQAAEKLLNS</sequence>
<evidence type="ECO:0000313" key="9">
    <source>
        <dbReference type="Proteomes" id="UP000262325"/>
    </source>
</evidence>
<comment type="cofactor">
    <cofactor evidence="1">
        <name>FAD</name>
        <dbReference type="ChEBI" id="CHEBI:57692"/>
    </cofactor>
</comment>